<dbReference type="GO" id="GO:0031460">
    <property type="term" value="P:glycine betaine transport"/>
    <property type="evidence" value="ECO:0007669"/>
    <property type="project" value="TreeGrafter"/>
</dbReference>
<feature type="transmembrane region" description="Helical" evidence="6">
    <location>
        <begin position="82"/>
        <end position="102"/>
    </location>
</feature>
<sequence>MIDYFQTSSDILTSRLLEHIEISGSSLFFALLLAVFVTVLLRFYPQWRHFSVYALSLLYAVPSFALFALLIPWTGLGRTTAIVVLVLYAQYTLVRTFLAGLLSVDDSVIEAAVGMGMTDWQILYHIQLPLAKASIFAGIRLAATSIIAMTTIAATINAGGLGAVLFDGLRTRSFPKLLWGILLTVALSLLVNLVLYLIEELLQNNKVSQPAPH</sequence>
<comment type="subcellular location">
    <subcellularLocation>
        <location evidence="6">Cell membrane</location>
        <topology evidence="6">Multi-pass membrane protein</topology>
    </subcellularLocation>
    <subcellularLocation>
        <location evidence="1">Membrane</location>
        <topology evidence="1">Multi-pass membrane protein</topology>
    </subcellularLocation>
</comment>
<dbReference type="Gene3D" id="1.10.3720.10">
    <property type="entry name" value="MetI-like"/>
    <property type="match status" value="1"/>
</dbReference>
<dbReference type="OrthoDB" id="9801163at2"/>
<feature type="domain" description="ABC transmembrane type-1" evidence="7">
    <location>
        <begin position="16"/>
        <end position="195"/>
    </location>
</feature>
<dbReference type="GO" id="GO:0055085">
    <property type="term" value="P:transmembrane transport"/>
    <property type="evidence" value="ECO:0007669"/>
    <property type="project" value="InterPro"/>
</dbReference>
<reference evidence="11" key="3">
    <citation type="submission" date="2018-08" db="EMBL/GenBank/DDBJ databases">
        <title>Streptococcus chenjunshii sp. nov., isolated from stools sample of the Tibetan antelope in the Qinghai-Tibet plateau, China.</title>
        <authorList>
            <person name="Tian Z."/>
        </authorList>
    </citation>
    <scope>NUCLEOTIDE SEQUENCE [LARGE SCALE GENOMIC DNA]</scope>
    <source>
        <strain evidence="11">Z15</strain>
    </source>
</reference>
<evidence type="ECO:0000313" key="10">
    <source>
        <dbReference type="EMBL" id="RFU53705.1"/>
    </source>
</evidence>
<comment type="similarity">
    <text evidence="6">Belongs to the binding-protein-dependent transport system permease family.</text>
</comment>
<evidence type="ECO:0000313" key="12">
    <source>
        <dbReference type="Proteomes" id="UP000262901"/>
    </source>
</evidence>
<dbReference type="EMBL" id="CP031733">
    <property type="protein sequence ID" value="AXQ78824.1"/>
    <property type="molecule type" value="Genomic_DNA"/>
</dbReference>
<evidence type="ECO:0000256" key="2">
    <source>
        <dbReference type="ARBA" id="ARBA00022448"/>
    </source>
</evidence>
<evidence type="ECO:0000313" key="11">
    <source>
        <dbReference type="Proteomes" id="UP000246115"/>
    </source>
</evidence>
<dbReference type="InterPro" id="IPR035906">
    <property type="entry name" value="MetI-like_sf"/>
</dbReference>
<proteinExistence type="inferred from homology"/>
<dbReference type="GO" id="GO:0005886">
    <property type="term" value="C:plasma membrane"/>
    <property type="evidence" value="ECO:0007669"/>
    <property type="project" value="UniProtKB-SubCell"/>
</dbReference>
<keyword evidence="4 6" id="KW-1133">Transmembrane helix</keyword>
<evidence type="ECO:0000256" key="1">
    <source>
        <dbReference type="ARBA" id="ARBA00004141"/>
    </source>
</evidence>
<evidence type="ECO:0000259" key="7">
    <source>
        <dbReference type="PROSITE" id="PS50928"/>
    </source>
</evidence>
<evidence type="ECO:0000313" key="13">
    <source>
        <dbReference type="Proteomes" id="UP000264056"/>
    </source>
</evidence>
<gene>
    <name evidence="8" type="ORF">DDV21_006875</name>
    <name evidence="9" type="ORF">DDV22_02780</name>
    <name evidence="10" type="ORF">DDV23_03180</name>
</gene>
<organism evidence="10 12">
    <name type="scientific">Streptococcus chenjunshii</name>
    <dbReference type="NCBI Taxonomy" id="2173853"/>
    <lineage>
        <taxon>Bacteria</taxon>
        <taxon>Bacillati</taxon>
        <taxon>Bacillota</taxon>
        <taxon>Bacilli</taxon>
        <taxon>Lactobacillales</taxon>
        <taxon>Streptococcaceae</taxon>
        <taxon>Streptococcus</taxon>
    </lineage>
</organism>
<dbReference type="PROSITE" id="PS50928">
    <property type="entry name" value="ABC_TM1"/>
    <property type="match status" value="1"/>
</dbReference>
<evidence type="ECO:0000313" key="9">
    <source>
        <dbReference type="EMBL" id="RFU51585.1"/>
    </source>
</evidence>
<dbReference type="PANTHER" id="PTHR30177:SF4">
    <property type="entry name" value="OSMOPROTECTANT IMPORT PERMEASE PROTEIN OSMW"/>
    <property type="match status" value="1"/>
</dbReference>
<keyword evidence="13" id="KW-1185">Reference proteome</keyword>
<accession>A0A372KN46</accession>
<dbReference type="InterPro" id="IPR000515">
    <property type="entry name" value="MetI-like"/>
</dbReference>
<evidence type="ECO:0000313" key="8">
    <source>
        <dbReference type="EMBL" id="AXQ78824.1"/>
    </source>
</evidence>
<dbReference type="AlphaFoldDB" id="A0A372KN46"/>
<dbReference type="Proteomes" id="UP000264056">
    <property type="component" value="Unassembled WGS sequence"/>
</dbReference>
<evidence type="ECO:0000256" key="3">
    <source>
        <dbReference type="ARBA" id="ARBA00022692"/>
    </source>
</evidence>
<dbReference type="CDD" id="cd06261">
    <property type="entry name" value="TM_PBP2"/>
    <property type="match status" value="1"/>
</dbReference>
<evidence type="ECO:0000256" key="6">
    <source>
        <dbReference type="RuleBase" id="RU363032"/>
    </source>
</evidence>
<dbReference type="SUPFAM" id="SSF161098">
    <property type="entry name" value="MetI-like"/>
    <property type="match status" value="1"/>
</dbReference>
<dbReference type="EMBL" id="QVQZ01000004">
    <property type="protein sequence ID" value="RFU53705.1"/>
    <property type="molecule type" value="Genomic_DNA"/>
</dbReference>
<evidence type="ECO:0000256" key="5">
    <source>
        <dbReference type="ARBA" id="ARBA00023136"/>
    </source>
</evidence>
<dbReference type="InterPro" id="IPR051204">
    <property type="entry name" value="ABC_transp_perm/SBD"/>
</dbReference>
<dbReference type="Proteomes" id="UP000246115">
    <property type="component" value="Chromosome"/>
</dbReference>
<reference evidence="9 13" key="1">
    <citation type="submission" date="2018-08" db="EMBL/GenBank/DDBJ databases">
        <title>Draft genome of Streptococcus sp .nov. Z2.</title>
        <authorList>
            <person name="Tian Z."/>
        </authorList>
    </citation>
    <scope>NUCLEOTIDE SEQUENCE [LARGE SCALE GENOMIC DNA]</scope>
    <source>
        <strain evidence="9 13">Z2</strain>
    </source>
</reference>
<dbReference type="EMBL" id="QVQY01000004">
    <property type="protein sequence ID" value="RFU51585.1"/>
    <property type="molecule type" value="Genomic_DNA"/>
</dbReference>
<dbReference type="PANTHER" id="PTHR30177">
    <property type="entry name" value="GLYCINE BETAINE/L-PROLINE TRANSPORT SYSTEM PERMEASE PROTEIN PROW"/>
    <property type="match status" value="1"/>
</dbReference>
<keyword evidence="2 6" id="KW-0813">Transport</keyword>
<feature type="transmembrane region" description="Helical" evidence="6">
    <location>
        <begin position="20"/>
        <end position="44"/>
    </location>
</feature>
<dbReference type="Proteomes" id="UP000262901">
    <property type="component" value="Unassembled WGS sequence"/>
</dbReference>
<feature type="transmembrane region" description="Helical" evidence="6">
    <location>
        <begin position="146"/>
        <end position="166"/>
    </location>
</feature>
<reference evidence="10 12" key="2">
    <citation type="submission" date="2018-08" db="EMBL/GenBank/DDBJ databases">
        <title>Draft genome of Streptococcus sp. nov. Z1.</title>
        <authorList>
            <person name="Tian Z."/>
        </authorList>
    </citation>
    <scope>NUCLEOTIDE SEQUENCE [LARGE SCALE GENOMIC DNA]</scope>
    <source>
        <strain evidence="10">Z1</strain>
        <strain evidence="12">Z1(2018)</strain>
    </source>
</reference>
<evidence type="ECO:0000256" key="4">
    <source>
        <dbReference type="ARBA" id="ARBA00022989"/>
    </source>
</evidence>
<keyword evidence="5 6" id="KW-0472">Membrane</keyword>
<dbReference type="Pfam" id="PF00528">
    <property type="entry name" value="BPD_transp_1"/>
    <property type="match status" value="1"/>
</dbReference>
<dbReference type="RefSeq" id="WP_116877660.1">
    <property type="nucleotide sequence ID" value="NZ_CP031733.1"/>
</dbReference>
<accession>A0A346NCS9</accession>
<name>A0A372KN46_9STRE</name>
<dbReference type="KEGG" id="schj:DDV21_006875"/>
<feature type="transmembrane region" description="Helical" evidence="6">
    <location>
        <begin position="178"/>
        <end position="198"/>
    </location>
</feature>
<reference evidence="8" key="4">
    <citation type="journal article" date="2019" name="Int. J. Syst. Evol. Microbiol.">
        <title>Streptococcus chenjunshii sp. nov. isolated from feces of Tibetan antelopes.</title>
        <authorList>
            <person name="Tian Z."/>
            <person name="Lu S."/>
            <person name="Jin D."/>
            <person name="Yang J."/>
            <person name="Pu J."/>
            <person name="Lai X.H."/>
            <person name="Bai X.N."/>
            <person name="Wu X.M."/>
            <person name="Li J."/>
            <person name="Wang S."/>
            <person name="Xu J."/>
        </authorList>
    </citation>
    <scope>NUCLEOTIDE SEQUENCE</scope>
    <source>
        <strain evidence="8">Z15</strain>
    </source>
</reference>
<keyword evidence="3 6" id="KW-0812">Transmembrane</keyword>
<feature type="transmembrane region" description="Helical" evidence="6">
    <location>
        <begin position="50"/>
        <end position="70"/>
    </location>
</feature>
<protein>
    <submittedName>
        <fullName evidence="10">ABC transporter permease</fullName>
    </submittedName>
</protein>